<feature type="domain" description="Sporulation stage II protein D amidase enhancer LytB N-terminal" evidence="2">
    <location>
        <begin position="312"/>
        <end position="372"/>
    </location>
</feature>
<feature type="domain" description="DUF2300" evidence="3">
    <location>
        <begin position="411"/>
        <end position="531"/>
    </location>
</feature>
<dbReference type="RefSeq" id="WP_182015425.1">
    <property type="nucleotide sequence ID" value="NZ_CP055905.1"/>
</dbReference>
<keyword evidence="1" id="KW-0732">Signal</keyword>
<accession>A0AAP9R2T2</accession>
<dbReference type="InterPro" id="IPR018748">
    <property type="entry name" value="DUF2300_secreted"/>
</dbReference>
<evidence type="ECO:0000313" key="4">
    <source>
        <dbReference type="EMBL" id="QMR43045.1"/>
    </source>
</evidence>
<name>A0AAP9R2T2_KLEAE</name>
<organism evidence="4 5">
    <name type="scientific">Klebsiella aerogenes</name>
    <name type="common">Enterobacter aerogenes</name>
    <dbReference type="NCBI Taxonomy" id="548"/>
    <lineage>
        <taxon>Bacteria</taxon>
        <taxon>Pseudomonadati</taxon>
        <taxon>Pseudomonadota</taxon>
        <taxon>Gammaproteobacteria</taxon>
        <taxon>Enterobacterales</taxon>
        <taxon>Enterobacteriaceae</taxon>
        <taxon>Klebsiella/Raoultella group</taxon>
        <taxon>Klebsiella</taxon>
    </lineage>
</organism>
<sequence length="548" mass="61892">MRVRVFGMLFLVCAVAQASTLKLASRHSHQDTLMTITAEQGGISQQPLPTRMTTPLGSVWKLFIYAWLTDNAVAENPYRCTGRSAEEVYCCSVGQEVNRDQALVQSCGLYFAPERWHITAQAWRKYWQARNAPEWVTRLSAIQPATQVSVSSLLTALSELPAQQQARKALFEVMLHTPGNRLAAMLGGRLRVKTWSWHSEADSAKRLGGFAGWLTDGTPVWAEGEGTSKTIFAHFAGALDKALPVNSSVDPQQCVESLLFAQYPVKSVLRVGDPHPVGEGRLLGQYRVLFKQGTEIAVTSQGELSLHILKGQRRIVSQLPREEYVARVLDREAKGRPVEAAKALAVVIRTYLQQQASHSTDCLVIEDSSSRQRVAPRPASTESRRIANWTEGLVLSGSPVQFHSTHMTKHRLSWRQAVEWANQGMRYDIILAQVWPQATLSSWDQVNMECHALPEARLWLLNQQPLWSRRLDAEPGYVATTRFAVCQLQQPGTPWVDREHRRIYVRNFMQLQDRLDLTHEYLHLAFEGYPTGLDENYIESLSRRLLME</sequence>
<evidence type="ECO:0000259" key="2">
    <source>
        <dbReference type="Pfam" id="PF08486"/>
    </source>
</evidence>
<evidence type="ECO:0000259" key="3">
    <source>
        <dbReference type="Pfam" id="PF10062"/>
    </source>
</evidence>
<dbReference type="Proteomes" id="UP000514462">
    <property type="component" value="Plasmid pRHBSTW-00938_2"/>
</dbReference>
<feature type="chain" id="PRO_5042944444" evidence="1">
    <location>
        <begin position="19"/>
        <end position="548"/>
    </location>
</feature>
<dbReference type="InterPro" id="IPR013693">
    <property type="entry name" value="SpoIID/LytB_N"/>
</dbReference>
<keyword evidence="4" id="KW-0614">Plasmid</keyword>
<dbReference type="AlphaFoldDB" id="A0AAP9R2T2"/>
<geneLocation type="plasmid" evidence="5">
    <name>prhbstw-00938_2</name>
</geneLocation>
<dbReference type="EMBL" id="CP055905">
    <property type="protein sequence ID" value="QMR43045.1"/>
    <property type="molecule type" value="Genomic_DNA"/>
</dbReference>
<dbReference type="Pfam" id="PF08486">
    <property type="entry name" value="SpoIID"/>
    <property type="match status" value="1"/>
</dbReference>
<evidence type="ECO:0000256" key="1">
    <source>
        <dbReference type="SAM" id="SignalP"/>
    </source>
</evidence>
<feature type="domain" description="DUF2300" evidence="3">
    <location>
        <begin position="82"/>
        <end position="201"/>
    </location>
</feature>
<feature type="signal peptide" evidence="1">
    <location>
        <begin position="1"/>
        <end position="18"/>
    </location>
</feature>
<evidence type="ECO:0000313" key="5">
    <source>
        <dbReference type="Proteomes" id="UP000514462"/>
    </source>
</evidence>
<gene>
    <name evidence="4" type="ORF">HV331_26540</name>
</gene>
<dbReference type="InterPro" id="IPR012338">
    <property type="entry name" value="Beta-lactam/transpept-like"/>
</dbReference>
<protein>
    <submittedName>
        <fullName evidence="4">DUF2300 domain-containing protein</fullName>
    </submittedName>
</protein>
<proteinExistence type="predicted"/>
<dbReference type="Pfam" id="PF10062">
    <property type="entry name" value="DUF2300"/>
    <property type="match status" value="2"/>
</dbReference>
<reference evidence="5" key="1">
    <citation type="submission" date="2020-06" db="EMBL/GenBank/DDBJ databases">
        <title>REHAB project genomes.</title>
        <authorList>
            <person name="Shaw L.P."/>
        </authorList>
    </citation>
    <scope>NUCLEOTIDE SEQUENCE [LARGE SCALE GENOMIC DNA]</scope>
    <source>
        <strain evidence="5">RHBSTW-00938</strain>
        <plasmid evidence="5">prhbstw-00938_2</plasmid>
    </source>
</reference>
<dbReference type="SUPFAM" id="SSF56601">
    <property type="entry name" value="beta-lactamase/transpeptidase-like"/>
    <property type="match status" value="1"/>
</dbReference>